<dbReference type="AlphaFoldDB" id="A0A060UPU0"/>
<dbReference type="EMBL" id="LT841305">
    <property type="protein sequence ID" value="SMH66776.1"/>
    <property type="molecule type" value="Genomic_DNA"/>
</dbReference>
<proteinExistence type="predicted"/>
<feature type="domain" description="Integrase catalytic" evidence="1">
    <location>
        <begin position="157"/>
        <end position="339"/>
    </location>
</feature>
<dbReference type="InterPro" id="IPR001584">
    <property type="entry name" value="Integrase_cat-core"/>
</dbReference>
<dbReference type="GO" id="GO:0003676">
    <property type="term" value="F:nucleic acid binding"/>
    <property type="evidence" value="ECO:0007669"/>
    <property type="project" value="InterPro"/>
</dbReference>
<dbReference type="Gene3D" id="3.30.420.10">
    <property type="entry name" value="Ribonuclease H-like superfamily/Ribonuclease H"/>
    <property type="match status" value="1"/>
</dbReference>
<dbReference type="GO" id="GO:0015074">
    <property type="term" value="P:DNA integration"/>
    <property type="evidence" value="ECO:0007669"/>
    <property type="project" value="InterPro"/>
</dbReference>
<evidence type="ECO:0000313" key="4">
    <source>
        <dbReference type="Proteomes" id="UP000193925"/>
    </source>
</evidence>
<dbReference type="InterPro" id="IPR012337">
    <property type="entry name" value="RNaseH-like_sf"/>
</dbReference>
<reference evidence="2" key="1">
    <citation type="submission" date="2014-03" db="EMBL/GenBank/DDBJ databases">
        <authorList>
            <person name="Genoscope - CEA"/>
        </authorList>
    </citation>
    <scope>NUCLEOTIDE SEQUENCE [LARGE SCALE GENOMIC DNA]</scope>
    <source>
        <strain evidence="2">CF27</strain>
    </source>
</reference>
<sequence>MTTRKELVEAVGARYRAAGRAERAKILDEFVALTGYHRKHANRVLLKVSRPREPAPPRNRLYDEAFRQALIILWEAGDRVCGKRLKALLPILIAAMEKHGHLDLDPMVKSKLLQTSAATIDRVLRKTRDEIDGKRRRRVGVGASIRRSIKVRTFADWGDPPPGFFEVDMVEHCGGPKHDGNFVHSLVLTDIASGWTECIAMPVRNQSLIVAALEKVALDLPFPMVGVDTDNDSAFMNQTVFDYCKDHALEQTRSRAYKKNDQAWVEQKNGSIVRRLVGYGRLSGMAATQALAQMYTSSRLFINYFQPSFKLKSKTRDGARVHKIYHAPMTPCDRLLAIATLSEEIKDKLREEFARLDPVKLLLEIRTAQKVLADFATDQPQAIAPAPPDTTTFLQSLAIAWQDGEVRPTHRKEVRQARDWRTRADPFEQVWPTIEQWLNREPNVTAKELLVRLADLIPDAYNGTAQLRTLQRRVKEWRAEKAKAMVFAAMTHSEDTQQVRPNIIATVT</sequence>
<dbReference type="Proteomes" id="UP000193925">
    <property type="component" value="Chromosome AFERRI"/>
</dbReference>
<evidence type="ECO:0000313" key="3">
    <source>
        <dbReference type="EMBL" id="SMH66776.1"/>
    </source>
</evidence>
<evidence type="ECO:0000313" key="2">
    <source>
        <dbReference type="EMBL" id="CDQ08574.1"/>
    </source>
</evidence>
<dbReference type="SUPFAM" id="SSF53098">
    <property type="entry name" value="Ribonuclease H-like"/>
    <property type="match status" value="1"/>
</dbReference>
<gene>
    <name evidence="2" type="ORF">AFERRI_100009</name>
    <name evidence="3" type="ORF">AFERRI_40125</name>
</gene>
<evidence type="ECO:0000259" key="1">
    <source>
        <dbReference type="PROSITE" id="PS50994"/>
    </source>
</evidence>
<name>A0A060UPU0_9PROT</name>
<keyword evidence="4" id="KW-1185">Reference proteome</keyword>
<dbReference type="PROSITE" id="PS50994">
    <property type="entry name" value="INTEGRASE"/>
    <property type="match status" value="1"/>
</dbReference>
<dbReference type="InterPro" id="IPR036397">
    <property type="entry name" value="RNaseH_sf"/>
</dbReference>
<protein>
    <submittedName>
        <fullName evidence="2">Integrase family protein</fullName>
    </submittedName>
</protein>
<dbReference type="Pfam" id="PF00665">
    <property type="entry name" value="rve"/>
    <property type="match status" value="1"/>
</dbReference>
<organism evidence="2">
    <name type="scientific">Acidithiobacillus ferrivorans</name>
    <dbReference type="NCBI Taxonomy" id="160808"/>
    <lineage>
        <taxon>Bacteria</taxon>
        <taxon>Pseudomonadati</taxon>
        <taxon>Pseudomonadota</taxon>
        <taxon>Acidithiobacillia</taxon>
        <taxon>Acidithiobacillales</taxon>
        <taxon>Acidithiobacillaceae</taxon>
        <taxon>Acidithiobacillus</taxon>
    </lineage>
</organism>
<reference evidence="3 4" key="3">
    <citation type="submission" date="2017-03" db="EMBL/GenBank/DDBJ databases">
        <authorList>
            <person name="Regsiter A."/>
            <person name="William W."/>
        </authorList>
    </citation>
    <scope>NUCLEOTIDE SEQUENCE [LARGE SCALE GENOMIC DNA]</scope>
    <source>
        <strain evidence="3">PRJEB5721</strain>
    </source>
</reference>
<reference evidence="2" key="2">
    <citation type="submission" date="2014-07" db="EMBL/GenBank/DDBJ databases">
        <title>Initial genome analysis of the psychrotolerant acidophile Acidithiobacillus ferrivorans CF27: insights into iron and sulfur oxidation pathways and into biofilm formation.</title>
        <authorList>
            <person name="Talla E."/>
            <person name="Hedrich S."/>
            <person name="Mangenot S."/>
            <person name="Ji B."/>
            <person name="Johnson D.B."/>
            <person name="Barbe V."/>
            <person name="Bonnefoy V."/>
        </authorList>
    </citation>
    <scope>NUCLEOTIDE SEQUENCE [LARGE SCALE GENOMIC DNA]</scope>
    <source>
        <strain evidence="2">CF27</strain>
    </source>
</reference>
<dbReference type="EMBL" id="CCCS020000002">
    <property type="protein sequence ID" value="CDQ08574.1"/>
    <property type="molecule type" value="Genomic_DNA"/>
</dbReference>
<accession>A0A060UPU0</accession>